<protein>
    <recommendedName>
        <fullName evidence="3">Carbohydrate-binding protein</fullName>
    </recommendedName>
</protein>
<dbReference type="RefSeq" id="WP_199383683.1">
    <property type="nucleotide sequence ID" value="NZ_JAEMHM010000006.1"/>
</dbReference>
<dbReference type="SUPFAM" id="SSF49785">
    <property type="entry name" value="Galactose-binding domain-like"/>
    <property type="match status" value="1"/>
</dbReference>
<keyword evidence="2" id="KW-1185">Reference proteome</keyword>
<evidence type="ECO:0000313" key="1">
    <source>
        <dbReference type="EMBL" id="MBJ6724796.1"/>
    </source>
</evidence>
<evidence type="ECO:0008006" key="3">
    <source>
        <dbReference type="Google" id="ProtNLM"/>
    </source>
</evidence>
<evidence type="ECO:0000313" key="2">
    <source>
        <dbReference type="Proteomes" id="UP000636888"/>
    </source>
</evidence>
<dbReference type="Proteomes" id="UP000636888">
    <property type="component" value="Unassembled WGS sequence"/>
</dbReference>
<dbReference type="Gene3D" id="2.60.120.260">
    <property type="entry name" value="Galactose-binding domain-like"/>
    <property type="match status" value="1"/>
</dbReference>
<gene>
    <name evidence="1" type="ORF">JFN93_08770</name>
</gene>
<dbReference type="AlphaFoldDB" id="A0A8J7J717"/>
<accession>A0A8J7J717</accession>
<dbReference type="InterPro" id="IPR008979">
    <property type="entry name" value="Galactose-bd-like_sf"/>
</dbReference>
<reference evidence="1" key="1">
    <citation type="submission" date="2020-12" db="EMBL/GenBank/DDBJ databases">
        <title>Geomonas sp. Red875, isolated from river sediment.</title>
        <authorList>
            <person name="Xu Z."/>
            <person name="Zhang Z."/>
            <person name="Masuda Y."/>
            <person name="Itoh H."/>
            <person name="Senoo K."/>
        </authorList>
    </citation>
    <scope>NUCLEOTIDE SEQUENCE</scope>
    <source>
        <strain evidence="1">Red875</strain>
    </source>
</reference>
<name>A0A8J7J717_9BACT</name>
<proteinExistence type="predicted"/>
<organism evidence="1 2">
    <name type="scientific">Geomesophilobacter sediminis</name>
    <dbReference type="NCBI Taxonomy" id="2798584"/>
    <lineage>
        <taxon>Bacteria</taxon>
        <taxon>Pseudomonadati</taxon>
        <taxon>Thermodesulfobacteriota</taxon>
        <taxon>Desulfuromonadia</taxon>
        <taxon>Geobacterales</taxon>
        <taxon>Geobacteraceae</taxon>
        <taxon>Geomesophilobacter</taxon>
    </lineage>
</organism>
<dbReference type="EMBL" id="JAEMHM010000006">
    <property type="protein sequence ID" value="MBJ6724796.1"/>
    <property type="molecule type" value="Genomic_DNA"/>
</dbReference>
<comment type="caution">
    <text evidence="1">The sequence shown here is derived from an EMBL/GenBank/DDBJ whole genome shotgun (WGS) entry which is preliminary data.</text>
</comment>
<sequence>MRKRIVGNKVRRSHVHQGEWLDLEDLAKVEVSTEDPEHPIEQALVEGGEGGWRATEPGEQYISVLFDHPRTIRNIRVFFRETEVDRTQEFVIRWSSDGVVFREALRQQFNFSPPATTEEIEEYRVEMRDVSCVELIIIPDQQRRHLASLEQLRLA</sequence>